<accession>A0ABU7UHN8</accession>
<dbReference type="InterPro" id="IPR041436">
    <property type="entry name" value="RNAse_A_bac"/>
</dbReference>
<dbReference type="CDD" id="cd20684">
    <property type="entry name" value="CdiA-CT_Yk_RNaseA-like"/>
    <property type="match status" value="1"/>
</dbReference>
<sequence>MSLLMEFSLERHVGKTTEELLARLVRRPKLPATSTFKSLEQAEILTTKTLKAHKYEIEMWVKNSPRGIPLRKKISMQFSTPTGIVVRRGSTQARDCYRVEILLEMTNYNGKPYFILTSMPME</sequence>
<proteinExistence type="predicted"/>
<dbReference type="Pfam" id="PF18431">
    <property type="entry name" value="RNAse_A_bac"/>
    <property type="match status" value="1"/>
</dbReference>
<comment type="caution">
    <text evidence="2">The sequence shown here is derived from an EMBL/GenBank/DDBJ whole genome shotgun (WGS) entry which is preliminary data.</text>
</comment>
<evidence type="ECO:0000259" key="1">
    <source>
        <dbReference type="Pfam" id="PF18431"/>
    </source>
</evidence>
<organism evidence="2 3">
    <name type="scientific">Lelliottia amnigena</name>
    <name type="common">Enterobacter amnigenus</name>
    <dbReference type="NCBI Taxonomy" id="61646"/>
    <lineage>
        <taxon>Bacteria</taxon>
        <taxon>Pseudomonadati</taxon>
        <taxon>Pseudomonadota</taxon>
        <taxon>Gammaproteobacteria</taxon>
        <taxon>Enterobacterales</taxon>
        <taxon>Enterobacteriaceae</taxon>
        <taxon>Lelliottia</taxon>
    </lineage>
</organism>
<name>A0ABU7UHN8_LELAM</name>
<dbReference type="EMBL" id="JAZKLI010000001">
    <property type="protein sequence ID" value="MEE9685846.1"/>
    <property type="molecule type" value="Genomic_DNA"/>
</dbReference>
<protein>
    <submittedName>
        <fullName evidence="2">RNase A-like domain-containing protein</fullName>
    </submittedName>
</protein>
<dbReference type="RefSeq" id="WP_331390602.1">
    <property type="nucleotide sequence ID" value="NZ_JAZKLB010000001.1"/>
</dbReference>
<reference evidence="2 3" key="1">
    <citation type="submission" date="2023-10" db="EMBL/GenBank/DDBJ databases">
        <title>Wastewater isolates of ESBL- and carbapenemase-producing Gram-negative bacteria from New Zealand.</title>
        <authorList>
            <person name="Straub C."/>
            <person name="Weaver L."/>
            <person name="Cornelius A."/>
            <person name="Mcgill E."/>
            <person name="Dyet K."/>
            <person name="White L."/>
            <person name="Pattis I."/>
        </authorList>
    </citation>
    <scope>NUCLEOTIDE SEQUENCE [LARGE SCALE GENOMIC DNA]</scope>
    <source>
        <strain evidence="2 3">ESBL35</strain>
    </source>
</reference>
<dbReference type="Proteomes" id="UP001335910">
    <property type="component" value="Unassembled WGS sequence"/>
</dbReference>
<gene>
    <name evidence="2" type="ORF">V4839_20555</name>
</gene>
<feature type="domain" description="Bacterial CdiA-CT RNAse A" evidence="1">
    <location>
        <begin position="9"/>
        <end position="120"/>
    </location>
</feature>
<evidence type="ECO:0000313" key="3">
    <source>
        <dbReference type="Proteomes" id="UP001335910"/>
    </source>
</evidence>
<evidence type="ECO:0000313" key="2">
    <source>
        <dbReference type="EMBL" id="MEE9685846.1"/>
    </source>
</evidence>
<keyword evidence="3" id="KW-1185">Reference proteome</keyword>